<proteinExistence type="predicted"/>
<sequence length="285" mass="29834">MQGWDDGPAAERLIPRPLSPASILPFPLLRTRTGKGAAGCESGFPPLSAPRKSLRRGVHHAFGAGESRAGTSFAAGGIPRHEGVEEASRGEGSYSSAGLARAMRPGPPTAPQRPGADRPPASRQKCPKGFKQAGGSTEAHPPGKPLPLRLPTPIPPPLPSGRFPQQPLQKKTPARPHPWDARLGLRGASSFFPFVFPASHKAARHPPDHLSESRPLHKKGPPTAGPAADAPRTGLPFKQIGEETPKNGAPHPSTAPRTNPPAASRRARASSAVAPVRIITSATFT</sequence>
<organism evidence="2 3">
    <name type="scientific">Planifilum fulgidum</name>
    <dbReference type="NCBI Taxonomy" id="201973"/>
    <lineage>
        <taxon>Bacteria</taxon>
        <taxon>Bacillati</taxon>
        <taxon>Bacillota</taxon>
        <taxon>Bacilli</taxon>
        <taxon>Bacillales</taxon>
        <taxon>Thermoactinomycetaceae</taxon>
        <taxon>Planifilum</taxon>
    </lineage>
</organism>
<dbReference type="EMBL" id="FOOK01000019">
    <property type="protein sequence ID" value="SFG17120.1"/>
    <property type="molecule type" value="Genomic_DNA"/>
</dbReference>
<feature type="compositionally biased region" description="Low complexity" evidence="1">
    <location>
        <begin position="221"/>
        <end position="234"/>
    </location>
</feature>
<dbReference type="Proteomes" id="UP000198661">
    <property type="component" value="Unassembled WGS sequence"/>
</dbReference>
<dbReference type="AlphaFoldDB" id="A0A1I2PNI2"/>
<keyword evidence="3" id="KW-1185">Reference proteome</keyword>
<evidence type="ECO:0000313" key="3">
    <source>
        <dbReference type="Proteomes" id="UP000198661"/>
    </source>
</evidence>
<gene>
    <name evidence="2" type="ORF">SAMN04488025_1196</name>
</gene>
<feature type="compositionally biased region" description="Basic and acidic residues" evidence="1">
    <location>
        <begin position="205"/>
        <end position="215"/>
    </location>
</feature>
<feature type="compositionally biased region" description="Basic and acidic residues" evidence="1">
    <location>
        <begin position="79"/>
        <end position="89"/>
    </location>
</feature>
<feature type="region of interest" description="Disordered" evidence="1">
    <location>
        <begin position="1"/>
        <end position="182"/>
    </location>
</feature>
<accession>A0A1I2PNI2</accession>
<reference evidence="2 3" key="1">
    <citation type="submission" date="2016-10" db="EMBL/GenBank/DDBJ databases">
        <authorList>
            <person name="de Groot N.N."/>
        </authorList>
    </citation>
    <scope>NUCLEOTIDE SEQUENCE [LARGE SCALE GENOMIC DNA]</scope>
    <source>
        <strain evidence="2 3">DSM 44945</strain>
    </source>
</reference>
<protein>
    <submittedName>
        <fullName evidence="2">Uncharacterized protein</fullName>
    </submittedName>
</protein>
<feature type="compositionally biased region" description="Pro residues" evidence="1">
    <location>
        <begin position="142"/>
        <end position="159"/>
    </location>
</feature>
<name>A0A1I2PNI2_9BACL</name>
<feature type="region of interest" description="Disordered" evidence="1">
    <location>
        <begin position="202"/>
        <end position="285"/>
    </location>
</feature>
<evidence type="ECO:0000256" key="1">
    <source>
        <dbReference type="SAM" id="MobiDB-lite"/>
    </source>
</evidence>
<feature type="compositionally biased region" description="Low complexity" evidence="1">
    <location>
        <begin position="252"/>
        <end position="277"/>
    </location>
</feature>
<evidence type="ECO:0000313" key="2">
    <source>
        <dbReference type="EMBL" id="SFG17120.1"/>
    </source>
</evidence>